<gene>
    <name evidence="1" type="ORF">phiK7A1_098</name>
</gene>
<dbReference type="Proteomes" id="UP000516415">
    <property type="component" value="Segment"/>
</dbReference>
<sequence>MQPAHDLKFHGIRQRQTPRHVLGRESCMASLGIGLPPLRNSVPQEKQYVLSSSK</sequence>
<proteinExistence type="predicted"/>
<accession>A0A7H0XFU6</accession>
<protein>
    <submittedName>
        <fullName evidence="1">Uncharacterized protein</fullName>
    </submittedName>
</protein>
<evidence type="ECO:0000313" key="1">
    <source>
        <dbReference type="EMBL" id="QNR53886.1"/>
    </source>
</evidence>
<keyword evidence="2" id="KW-1185">Reference proteome</keyword>
<name>A0A7H0XFU6_9CAUD</name>
<reference evidence="1 2" key="1">
    <citation type="submission" date="2020-07" db="EMBL/GenBank/DDBJ databases">
        <authorList>
            <person name="Martino G."/>
            <person name="Holtappels D."/>
            <person name="Wagemans J."/>
            <person name="Lavigne R."/>
            <person name="Turina M."/>
            <person name="Ciuffo M."/>
        </authorList>
    </citation>
    <scope>NUCLEOTIDE SEQUENCE [LARGE SCALE GENOMIC DNA]</scope>
</reference>
<organism evidence="1 2">
    <name type="scientific">Pseudomonas phage phiK7A1</name>
    <dbReference type="NCBI Taxonomy" id="2759194"/>
    <lineage>
        <taxon>Viruses</taxon>
        <taxon>Duplodnaviria</taxon>
        <taxon>Heunggongvirae</taxon>
        <taxon>Uroviricota</taxon>
        <taxon>Caudoviricetes</taxon>
        <taxon>Vandenendeviridae</taxon>
        <taxon>Gorskivirinae</taxon>
        <taxon>Torinovirus</taxon>
        <taxon>Torinovirus K7A1</taxon>
    </lineage>
</organism>
<dbReference type="EMBL" id="MT740307">
    <property type="protein sequence ID" value="QNR53886.1"/>
    <property type="molecule type" value="Genomic_DNA"/>
</dbReference>
<evidence type="ECO:0000313" key="2">
    <source>
        <dbReference type="Proteomes" id="UP000516415"/>
    </source>
</evidence>